<proteinExistence type="inferred from homology"/>
<dbReference type="InterPro" id="IPR045023">
    <property type="entry name" value="FATA/B"/>
</dbReference>
<keyword evidence="5" id="KW-0809">Transit peptide</keyword>
<accession>A0A8J4Q2T0</accession>
<evidence type="ECO:0000259" key="7">
    <source>
        <dbReference type="Pfam" id="PF01643"/>
    </source>
</evidence>
<keyword evidence="6" id="KW-0276">Fatty acid metabolism</keyword>
<feature type="domain" description="Acyl-ACP thioesterase N-terminal hotdog" evidence="7">
    <location>
        <begin position="97"/>
        <end position="183"/>
    </location>
</feature>
<comment type="subcellular location">
    <subcellularLocation>
        <location evidence="1 6">Plastid</location>
        <location evidence="1 6">Chloroplast</location>
    </subcellularLocation>
</comment>
<dbReference type="InterPro" id="IPR029069">
    <property type="entry name" value="HotDog_dom_sf"/>
</dbReference>
<gene>
    <name evidence="8" type="ORF">CMV_029574</name>
</gene>
<evidence type="ECO:0000256" key="4">
    <source>
        <dbReference type="ARBA" id="ARBA00022640"/>
    </source>
</evidence>
<evidence type="ECO:0000313" key="8">
    <source>
        <dbReference type="EMBL" id="KAF3943905.1"/>
    </source>
</evidence>
<dbReference type="GO" id="GO:0016297">
    <property type="term" value="F:fatty acyl-[ACP] hydrolase activity"/>
    <property type="evidence" value="ECO:0007669"/>
    <property type="project" value="InterPro"/>
</dbReference>
<dbReference type="AlphaFoldDB" id="A0A8J4Q2T0"/>
<organism evidence="8 9">
    <name type="scientific">Castanea mollissima</name>
    <name type="common">Chinese chestnut</name>
    <dbReference type="NCBI Taxonomy" id="60419"/>
    <lineage>
        <taxon>Eukaryota</taxon>
        <taxon>Viridiplantae</taxon>
        <taxon>Streptophyta</taxon>
        <taxon>Embryophyta</taxon>
        <taxon>Tracheophyta</taxon>
        <taxon>Spermatophyta</taxon>
        <taxon>Magnoliopsida</taxon>
        <taxon>eudicotyledons</taxon>
        <taxon>Gunneridae</taxon>
        <taxon>Pentapetalae</taxon>
        <taxon>rosids</taxon>
        <taxon>fabids</taxon>
        <taxon>Fagales</taxon>
        <taxon>Fagaceae</taxon>
        <taxon>Castanea</taxon>
    </lineage>
</organism>
<dbReference type="PANTHER" id="PTHR31727">
    <property type="entry name" value="OLEOYL-ACYL CARRIER PROTEIN THIOESTERASE 1, CHLOROPLASTIC"/>
    <property type="match status" value="1"/>
</dbReference>
<protein>
    <recommendedName>
        <fullName evidence="6">Acyl-[acyl-carrier-protein] hydrolase</fullName>
        <ecNumber evidence="6">3.1.2.-</ecNumber>
    </recommendedName>
</protein>
<dbReference type="InterPro" id="IPR002864">
    <property type="entry name" value="Acyl-ACP_thioesterase_NHD"/>
</dbReference>
<reference evidence="8" key="1">
    <citation type="submission" date="2020-03" db="EMBL/GenBank/DDBJ databases">
        <title>Castanea mollissima Vanexum genome sequencing.</title>
        <authorList>
            <person name="Staton M."/>
        </authorList>
    </citation>
    <scope>NUCLEOTIDE SEQUENCE</scope>
    <source>
        <tissue evidence="8">Leaf</tissue>
    </source>
</reference>
<name>A0A8J4Q2T0_9ROSI</name>
<keyword evidence="6" id="KW-0275">Fatty acid biosynthesis</keyword>
<dbReference type="GO" id="GO:0009507">
    <property type="term" value="C:chloroplast"/>
    <property type="evidence" value="ECO:0007669"/>
    <property type="project" value="UniProtKB-SubCell"/>
</dbReference>
<keyword evidence="6" id="KW-0378">Hydrolase</keyword>
<dbReference type="Proteomes" id="UP000737018">
    <property type="component" value="Unassembled WGS sequence"/>
</dbReference>
<dbReference type="SUPFAM" id="SSF54637">
    <property type="entry name" value="Thioesterase/thiol ester dehydrase-isomerase"/>
    <property type="match status" value="1"/>
</dbReference>
<evidence type="ECO:0000256" key="1">
    <source>
        <dbReference type="ARBA" id="ARBA00004229"/>
    </source>
</evidence>
<dbReference type="OrthoDB" id="618395at2759"/>
<keyword evidence="3 6" id="KW-0150">Chloroplast</keyword>
<dbReference type="EMBL" id="JRKL02012743">
    <property type="protein sequence ID" value="KAF3943905.1"/>
    <property type="molecule type" value="Genomic_DNA"/>
</dbReference>
<keyword evidence="9" id="KW-1185">Reference proteome</keyword>
<evidence type="ECO:0000256" key="6">
    <source>
        <dbReference type="RuleBase" id="RU363096"/>
    </source>
</evidence>
<dbReference type="Pfam" id="PF01643">
    <property type="entry name" value="Acyl-ACP_TE"/>
    <property type="match status" value="1"/>
</dbReference>
<evidence type="ECO:0000256" key="2">
    <source>
        <dbReference type="ARBA" id="ARBA00006500"/>
    </source>
</evidence>
<keyword evidence="6" id="KW-0444">Lipid biosynthesis</keyword>
<keyword evidence="6" id="KW-0443">Lipid metabolism</keyword>
<dbReference type="EC" id="3.1.2.-" evidence="6"/>
<evidence type="ECO:0000256" key="5">
    <source>
        <dbReference type="ARBA" id="ARBA00022946"/>
    </source>
</evidence>
<dbReference type="FunFam" id="3.10.129.10:FF:000151">
    <property type="entry name" value="Acyl-[acyl-carrier-protein] hydrolase"/>
    <property type="match status" value="1"/>
</dbReference>
<evidence type="ECO:0000256" key="3">
    <source>
        <dbReference type="ARBA" id="ARBA00022528"/>
    </source>
</evidence>
<evidence type="ECO:0000313" key="9">
    <source>
        <dbReference type="Proteomes" id="UP000737018"/>
    </source>
</evidence>
<keyword evidence="4 6" id="KW-0934">Plastid</keyword>
<comment type="similarity">
    <text evidence="2 6">Belongs to the acyl-ACP thioesterase family.</text>
</comment>
<comment type="caution">
    <text evidence="8">The sequence shown here is derived from an EMBL/GenBank/DDBJ whole genome shotgun (WGS) entry which is preliminary data.</text>
</comment>
<dbReference type="PANTHER" id="PTHR31727:SF10">
    <property type="entry name" value="ACYL-[ACYL-CARRIER-PROTEIN] HYDROLASE"/>
    <property type="match status" value="1"/>
</dbReference>
<dbReference type="Gene3D" id="3.10.129.10">
    <property type="entry name" value="Hotdog Thioesterase"/>
    <property type="match status" value="1"/>
</dbReference>
<sequence>MATFSYPSYFIRASSNRDSHDQNKQKLNNIRINGASSMSSMKPDTLSQPAGVVSTYNSFTSVNVNSITTEACSQNIPTKKQSVDPHRQGLIIEGGVGYRQTVVIRSYEVGPDKTATLESILNLLQETALNHVWMSGLLSNGFGATHGMVRNNLIWVVSRMQVQVDHYPIWGEVVEIETWVGASIREKWNATRLACQKPSHRPCFCTCHRHLGDDEAGNKAPLKNARRSEG</sequence>
<comment type="function">
    <text evidence="6">Plays an essential role in chain termination during de novo fatty acid synthesis.</text>
</comment>
<dbReference type="GO" id="GO:0000036">
    <property type="term" value="F:acyl carrier activity"/>
    <property type="evidence" value="ECO:0007669"/>
    <property type="project" value="TreeGrafter"/>
</dbReference>